<dbReference type="SUPFAM" id="SSF56784">
    <property type="entry name" value="HAD-like"/>
    <property type="match status" value="1"/>
</dbReference>
<sequence length="133" mass="13719">VSQVLDAVQLSQATFAKIRQNLGWAFGYNIIGIPLAAGALLPSAGIALTPTVSGALMGLSSIFVMGNSLLLQLEGPQEVSPAEASPERHQQRSRPPAEAPSRPAKGLLSVNPAGHVSSLWQQACSSAAGLVRP</sequence>
<keyword evidence="5" id="KW-1185">Reference proteome</keyword>
<keyword evidence="3" id="KW-0812">Transmembrane</keyword>
<dbReference type="PANTHER" id="PTHR43520">
    <property type="entry name" value="ATP7, ISOFORM B"/>
    <property type="match status" value="1"/>
</dbReference>
<comment type="caution">
    <text evidence="4">The sequence shown here is derived from an EMBL/GenBank/DDBJ whole genome shotgun (WGS) entry which is preliminary data.</text>
</comment>
<reference evidence="4 5" key="1">
    <citation type="journal article" date="2024" name="Nat. Commun.">
        <title>Phylogenomics reveals the evolutionary origins of lichenization in chlorophyte algae.</title>
        <authorList>
            <person name="Puginier C."/>
            <person name="Libourel C."/>
            <person name="Otte J."/>
            <person name="Skaloud P."/>
            <person name="Haon M."/>
            <person name="Grisel S."/>
            <person name="Petersen M."/>
            <person name="Berrin J.G."/>
            <person name="Delaux P.M."/>
            <person name="Dal Grande F."/>
            <person name="Keller J."/>
        </authorList>
    </citation>
    <scope>NUCLEOTIDE SEQUENCE [LARGE SCALE GENOMIC DNA]</scope>
    <source>
        <strain evidence="4 5">SAG 2523</strain>
    </source>
</reference>
<dbReference type="PANTHER" id="PTHR43520:SF22">
    <property type="entry name" value="COPPER-TRANSPORTING ATPASE PAA1, CHLOROPLASTIC"/>
    <property type="match status" value="1"/>
</dbReference>
<feature type="non-terminal residue" evidence="4">
    <location>
        <position position="1"/>
    </location>
</feature>
<evidence type="ECO:0000313" key="4">
    <source>
        <dbReference type="EMBL" id="KAK9865467.1"/>
    </source>
</evidence>
<evidence type="ECO:0000256" key="3">
    <source>
        <dbReference type="SAM" id="Phobius"/>
    </source>
</evidence>
<feature type="transmembrane region" description="Helical" evidence="3">
    <location>
        <begin position="26"/>
        <end position="48"/>
    </location>
</feature>
<keyword evidence="3" id="KW-0472">Membrane</keyword>
<proteinExistence type="predicted"/>
<keyword evidence="3" id="KW-1133">Transmembrane helix</keyword>
<evidence type="ECO:0008006" key="6">
    <source>
        <dbReference type="Google" id="ProtNLM"/>
    </source>
</evidence>
<feature type="region of interest" description="Disordered" evidence="2">
    <location>
        <begin position="76"/>
        <end position="110"/>
    </location>
</feature>
<gene>
    <name evidence="4" type="ORF">WJX84_004425</name>
</gene>
<dbReference type="GO" id="GO:0016020">
    <property type="term" value="C:membrane"/>
    <property type="evidence" value="ECO:0007669"/>
    <property type="project" value="TreeGrafter"/>
</dbReference>
<protein>
    <recommendedName>
        <fullName evidence="6">Copper transporter</fullName>
    </recommendedName>
</protein>
<dbReference type="GO" id="GO:0055070">
    <property type="term" value="P:copper ion homeostasis"/>
    <property type="evidence" value="ECO:0007669"/>
    <property type="project" value="TreeGrafter"/>
</dbReference>
<dbReference type="GO" id="GO:0043682">
    <property type="term" value="F:P-type divalent copper transporter activity"/>
    <property type="evidence" value="ECO:0007669"/>
    <property type="project" value="TreeGrafter"/>
</dbReference>
<dbReference type="AlphaFoldDB" id="A0AAW1T6Q2"/>
<dbReference type="EMBL" id="JALJOV010000246">
    <property type="protein sequence ID" value="KAK9865467.1"/>
    <property type="molecule type" value="Genomic_DNA"/>
</dbReference>
<dbReference type="GO" id="GO:0005507">
    <property type="term" value="F:copper ion binding"/>
    <property type="evidence" value="ECO:0007669"/>
    <property type="project" value="TreeGrafter"/>
</dbReference>
<dbReference type="Proteomes" id="UP001485043">
    <property type="component" value="Unassembled WGS sequence"/>
</dbReference>
<organism evidence="4 5">
    <name type="scientific">Apatococcus fuscideae</name>
    <dbReference type="NCBI Taxonomy" id="2026836"/>
    <lineage>
        <taxon>Eukaryota</taxon>
        <taxon>Viridiplantae</taxon>
        <taxon>Chlorophyta</taxon>
        <taxon>core chlorophytes</taxon>
        <taxon>Trebouxiophyceae</taxon>
        <taxon>Chlorellales</taxon>
        <taxon>Chlorellaceae</taxon>
        <taxon>Apatococcus</taxon>
    </lineage>
</organism>
<accession>A0AAW1T6Q2</accession>
<evidence type="ECO:0000256" key="2">
    <source>
        <dbReference type="SAM" id="MobiDB-lite"/>
    </source>
</evidence>
<evidence type="ECO:0000313" key="5">
    <source>
        <dbReference type="Proteomes" id="UP001485043"/>
    </source>
</evidence>
<dbReference type="InterPro" id="IPR036412">
    <property type="entry name" value="HAD-like_sf"/>
</dbReference>
<feature type="compositionally biased region" description="Low complexity" evidence="2">
    <location>
        <begin position="93"/>
        <end position="104"/>
    </location>
</feature>
<keyword evidence="1" id="KW-1278">Translocase</keyword>
<feature type="transmembrane region" description="Helical" evidence="3">
    <location>
        <begin position="54"/>
        <end position="71"/>
    </location>
</feature>
<evidence type="ECO:0000256" key="1">
    <source>
        <dbReference type="ARBA" id="ARBA00022967"/>
    </source>
</evidence>
<name>A0AAW1T6Q2_9CHLO</name>